<dbReference type="AlphaFoldDB" id="A0AAE4I1F7"/>
<evidence type="ECO:0000313" key="5">
    <source>
        <dbReference type="Proteomes" id="UP001180842"/>
    </source>
</evidence>
<name>A0AAE4I1F7_9ENTE</name>
<dbReference type="GO" id="GO:0003677">
    <property type="term" value="F:DNA binding"/>
    <property type="evidence" value="ECO:0007669"/>
    <property type="project" value="UniProtKB-KW"/>
</dbReference>
<organism evidence="4 5">
    <name type="scientific">Enterococcus pseudoavium</name>
    <dbReference type="NCBI Taxonomy" id="44007"/>
    <lineage>
        <taxon>Bacteria</taxon>
        <taxon>Bacillati</taxon>
        <taxon>Bacillota</taxon>
        <taxon>Bacilli</taxon>
        <taxon>Lactobacillales</taxon>
        <taxon>Enterococcaceae</taxon>
        <taxon>Enterococcus</taxon>
    </lineage>
</organism>
<proteinExistence type="predicted"/>
<dbReference type="InterPro" id="IPR010982">
    <property type="entry name" value="Lambda_DNA-bd_dom_sf"/>
</dbReference>
<keyword evidence="1" id="KW-0238">DNA-binding</keyword>
<feature type="transmembrane region" description="Helical" evidence="2">
    <location>
        <begin position="194"/>
        <end position="219"/>
    </location>
</feature>
<comment type="caution">
    <text evidence="4">The sequence shown here is derived from an EMBL/GenBank/DDBJ whole genome shotgun (WGS) entry which is preliminary data.</text>
</comment>
<accession>A0AAE4I1F7</accession>
<feature type="transmembrane region" description="Helical" evidence="2">
    <location>
        <begin position="134"/>
        <end position="157"/>
    </location>
</feature>
<feature type="transmembrane region" description="Helical" evidence="2">
    <location>
        <begin position="270"/>
        <end position="290"/>
    </location>
</feature>
<evidence type="ECO:0000259" key="3">
    <source>
        <dbReference type="PROSITE" id="PS50943"/>
    </source>
</evidence>
<dbReference type="Gene3D" id="1.10.260.40">
    <property type="entry name" value="lambda repressor-like DNA-binding domains"/>
    <property type="match status" value="1"/>
</dbReference>
<dbReference type="SUPFAM" id="SSF47413">
    <property type="entry name" value="lambda repressor-like DNA-binding domains"/>
    <property type="match status" value="1"/>
</dbReference>
<feature type="transmembrane region" description="Helical" evidence="2">
    <location>
        <begin position="302"/>
        <end position="322"/>
    </location>
</feature>
<dbReference type="InterPro" id="IPR001387">
    <property type="entry name" value="Cro/C1-type_HTH"/>
</dbReference>
<dbReference type="PANTHER" id="PTHR46558">
    <property type="entry name" value="TRACRIPTIONAL REGULATORY PROTEIN-RELATED-RELATED"/>
    <property type="match status" value="1"/>
</dbReference>
<dbReference type="PROSITE" id="PS50943">
    <property type="entry name" value="HTH_CROC1"/>
    <property type="match status" value="1"/>
</dbReference>
<gene>
    <name evidence="4" type="ORF">P7H00_06700</name>
</gene>
<reference evidence="4" key="1">
    <citation type="submission" date="2023-03" db="EMBL/GenBank/DDBJ databases">
        <authorList>
            <person name="Shen W."/>
            <person name="Cai J."/>
        </authorList>
    </citation>
    <scope>NUCLEOTIDE SEQUENCE</scope>
    <source>
        <strain evidence="4">P69-2</strain>
    </source>
</reference>
<protein>
    <submittedName>
        <fullName evidence="4">Helix-turn-helix transcriptional regulator</fullName>
    </submittedName>
</protein>
<dbReference type="RefSeq" id="WP_258867689.1">
    <property type="nucleotide sequence ID" value="NZ_JARQAI010000007.1"/>
</dbReference>
<dbReference type="EMBL" id="JARQAI010000007">
    <property type="protein sequence ID" value="MDT2736813.1"/>
    <property type="molecule type" value="Genomic_DNA"/>
</dbReference>
<evidence type="ECO:0000313" key="4">
    <source>
        <dbReference type="EMBL" id="MDT2736813.1"/>
    </source>
</evidence>
<dbReference type="SMART" id="SM00530">
    <property type="entry name" value="HTH_XRE"/>
    <property type="match status" value="1"/>
</dbReference>
<dbReference type="Pfam" id="PF01381">
    <property type="entry name" value="HTH_3"/>
    <property type="match status" value="1"/>
</dbReference>
<dbReference type="CDD" id="cd00093">
    <property type="entry name" value="HTH_XRE"/>
    <property type="match status" value="1"/>
</dbReference>
<feature type="transmembrane region" description="Helical" evidence="2">
    <location>
        <begin position="225"/>
        <end position="249"/>
    </location>
</feature>
<evidence type="ECO:0000256" key="2">
    <source>
        <dbReference type="SAM" id="Phobius"/>
    </source>
</evidence>
<dbReference type="Proteomes" id="UP001180842">
    <property type="component" value="Unassembled WGS sequence"/>
</dbReference>
<keyword evidence="2" id="KW-1133">Transmembrane helix</keyword>
<dbReference type="PANTHER" id="PTHR46558:SF15">
    <property type="entry name" value="HELIX-TURN-HELIX DOMAIN PROTEIN"/>
    <property type="match status" value="1"/>
</dbReference>
<keyword evidence="2" id="KW-0812">Transmembrane</keyword>
<sequence length="324" mass="36036">MMILADKIIQERKRNGWTQEELAELMNVSRQAVSKWESAQSIPDIEKVIRLSELFGVSTDYLFKDELEDAEYIAAGDLENTRKVTLAEAQDFLIVKEKTAKLIAIGVFLCILSPIGLILLGAGADQKVFGISEAMAVGLGLLLLVLFVTPAVALFIYSGAKTADFTYLNDEIFETEYGVTGMVKERQKKYHDRYVRYNILATCLVILSTVPLFLSFLLTSDVVKVMAVCLLLVIVASSMLLFIINGIRWESMLKLLQEGDYSKQAKERSPALEAIATVYWLILTAAYVGYSLVTGNWQISWIIWPIGGLLYGAIAAVVNLLVKK</sequence>
<keyword evidence="2" id="KW-0472">Membrane</keyword>
<feature type="domain" description="HTH cro/C1-type" evidence="3">
    <location>
        <begin position="8"/>
        <end position="62"/>
    </location>
</feature>
<feature type="transmembrane region" description="Helical" evidence="2">
    <location>
        <begin position="102"/>
        <end position="122"/>
    </location>
</feature>
<evidence type="ECO:0000256" key="1">
    <source>
        <dbReference type="ARBA" id="ARBA00023125"/>
    </source>
</evidence>